<evidence type="ECO:0000256" key="7">
    <source>
        <dbReference type="SAM" id="Phobius"/>
    </source>
</evidence>
<dbReference type="RefSeq" id="WP_005456228.1">
    <property type="nucleotide sequence ID" value="NZ_CM001440.1"/>
</dbReference>
<dbReference type="GO" id="GO:0022857">
    <property type="term" value="F:transmembrane transporter activity"/>
    <property type="evidence" value="ECO:0007669"/>
    <property type="project" value="InterPro"/>
</dbReference>
<gene>
    <name evidence="9" type="ORF">SaccyDRAFT_2287</name>
</gene>
<dbReference type="Proteomes" id="UP000002791">
    <property type="component" value="Chromosome"/>
</dbReference>
<feature type="transmembrane region" description="Helical" evidence="7">
    <location>
        <begin position="249"/>
        <end position="271"/>
    </location>
</feature>
<dbReference type="Gene3D" id="1.20.1250.20">
    <property type="entry name" value="MFS general substrate transporter like domains"/>
    <property type="match status" value="2"/>
</dbReference>
<dbReference type="CDD" id="cd17369">
    <property type="entry name" value="MFS_ShiA_like"/>
    <property type="match status" value="1"/>
</dbReference>
<protein>
    <submittedName>
        <fullName evidence="9">Sugar phosphate permease</fullName>
    </submittedName>
</protein>
<feature type="transmembrane region" description="Helical" evidence="7">
    <location>
        <begin position="193"/>
        <end position="210"/>
    </location>
</feature>
<feature type="transmembrane region" description="Helical" evidence="7">
    <location>
        <begin position="339"/>
        <end position="363"/>
    </location>
</feature>
<evidence type="ECO:0000259" key="8">
    <source>
        <dbReference type="PROSITE" id="PS50850"/>
    </source>
</evidence>
<feature type="transmembrane region" description="Helical" evidence="7">
    <location>
        <begin position="409"/>
        <end position="428"/>
    </location>
</feature>
<name>H5XPT7_9PSEU</name>
<keyword evidence="10" id="KW-1185">Reference proteome</keyword>
<evidence type="ECO:0000256" key="4">
    <source>
        <dbReference type="ARBA" id="ARBA00022692"/>
    </source>
</evidence>
<keyword evidence="3" id="KW-1003">Cell membrane</keyword>
<dbReference type="AlphaFoldDB" id="H5XPT7"/>
<keyword evidence="2" id="KW-0813">Transport</keyword>
<dbReference type="GO" id="GO:0005886">
    <property type="term" value="C:plasma membrane"/>
    <property type="evidence" value="ECO:0007669"/>
    <property type="project" value="UniProtKB-SubCell"/>
</dbReference>
<feature type="transmembrane region" description="Helical" evidence="7">
    <location>
        <begin position="161"/>
        <end position="181"/>
    </location>
</feature>
<dbReference type="eggNOG" id="COG0477">
    <property type="taxonomic scope" value="Bacteria"/>
</dbReference>
<dbReference type="PANTHER" id="PTHR43045">
    <property type="entry name" value="SHIKIMATE TRANSPORTER"/>
    <property type="match status" value="1"/>
</dbReference>
<dbReference type="InterPro" id="IPR011701">
    <property type="entry name" value="MFS"/>
</dbReference>
<proteinExistence type="predicted"/>
<sequence>MTLIAEEGATSDAARSKEARRVVLSGYLGSTIEFYDFILYATASSVVFGPVFFNDLSPTVALIASYATFATGYVSRPLGGILFGHFGDRVGRKKMLILSMVIMGMVSFLIGLVPAIPTWGAVMLVVLRAIQGIAIGGEWGGSALMALEHVKGRHRGFASSFANAGGPTGALLGTVALSLAASLPEEQFLSWGWRIPFLFSAVLLVVGLFVRKRVSESPLFEEAMRVQDEQRTEREPIPLLAILRRPRNLLLAGLVVTAGFVIQALFSTFGVNYAVSHGISESAGLQAFAISQFFAIFAILGAASLSDRLGRRKVIFAGLVGMIALTYPVFLLMGSGNTVLVIVGFLLALSLCQSLTFGPMAAFVSEQFGTRSRYTGASLGYQIGSLLGAGFTPVIVASLAAAAGGSVTYVMLFLVAMCLLSLAALHFVEETKDNDLSRQN</sequence>
<dbReference type="OrthoDB" id="8953821at2"/>
<reference evidence="9 10" key="1">
    <citation type="submission" date="2011-11" db="EMBL/GenBank/DDBJ databases">
        <title>The Noncontiguous Finished sequence of Saccharomonospora cyanea NA-134.</title>
        <authorList>
            <consortium name="US DOE Joint Genome Institute"/>
            <person name="Lucas S."/>
            <person name="Han J."/>
            <person name="Lapidus A."/>
            <person name="Cheng J.-F."/>
            <person name="Goodwin L."/>
            <person name="Pitluck S."/>
            <person name="Peters L."/>
            <person name="Ovchinnikova G."/>
            <person name="Lu M."/>
            <person name="Detter J.C."/>
            <person name="Han C."/>
            <person name="Tapia R."/>
            <person name="Land M."/>
            <person name="Hauser L."/>
            <person name="Kyrpides N."/>
            <person name="Ivanova N."/>
            <person name="Pagani I."/>
            <person name="Brambilla E.-M."/>
            <person name="Klenk H.-P."/>
            <person name="Woyke T."/>
        </authorList>
    </citation>
    <scope>NUCLEOTIDE SEQUENCE [LARGE SCALE GENOMIC DNA]</scope>
    <source>
        <strain evidence="9 10">NA-134</strain>
    </source>
</reference>
<evidence type="ECO:0000313" key="9">
    <source>
        <dbReference type="EMBL" id="EHR61166.1"/>
    </source>
</evidence>
<keyword evidence="6 7" id="KW-0472">Membrane</keyword>
<evidence type="ECO:0000313" key="10">
    <source>
        <dbReference type="Proteomes" id="UP000002791"/>
    </source>
</evidence>
<dbReference type="PROSITE" id="PS50850">
    <property type="entry name" value="MFS"/>
    <property type="match status" value="1"/>
</dbReference>
<evidence type="ECO:0000256" key="1">
    <source>
        <dbReference type="ARBA" id="ARBA00004651"/>
    </source>
</evidence>
<evidence type="ECO:0000256" key="3">
    <source>
        <dbReference type="ARBA" id="ARBA00022475"/>
    </source>
</evidence>
<feature type="transmembrane region" description="Helical" evidence="7">
    <location>
        <begin position="59"/>
        <end position="83"/>
    </location>
</feature>
<feature type="transmembrane region" description="Helical" evidence="7">
    <location>
        <begin position="314"/>
        <end position="333"/>
    </location>
</feature>
<keyword evidence="5 7" id="KW-1133">Transmembrane helix</keyword>
<dbReference type="InterPro" id="IPR020846">
    <property type="entry name" value="MFS_dom"/>
</dbReference>
<feature type="transmembrane region" description="Helical" evidence="7">
    <location>
        <begin position="383"/>
        <end position="403"/>
    </location>
</feature>
<feature type="transmembrane region" description="Helical" evidence="7">
    <location>
        <begin position="283"/>
        <end position="302"/>
    </location>
</feature>
<evidence type="ECO:0000256" key="2">
    <source>
        <dbReference type="ARBA" id="ARBA00022448"/>
    </source>
</evidence>
<dbReference type="EMBL" id="CM001440">
    <property type="protein sequence ID" value="EHR61166.1"/>
    <property type="molecule type" value="Genomic_DNA"/>
</dbReference>
<accession>H5XPT7</accession>
<organism evidence="9 10">
    <name type="scientific">Saccharomonospora cyanea NA-134</name>
    <dbReference type="NCBI Taxonomy" id="882082"/>
    <lineage>
        <taxon>Bacteria</taxon>
        <taxon>Bacillati</taxon>
        <taxon>Actinomycetota</taxon>
        <taxon>Actinomycetes</taxon>
        <taxon>Pseudonocardiales</taxon>
        <taxon>Pseudonocardiaceae</taxon>
        <taxon>Saccharomonospora</taxon>
    </lineage>
</organism>
<feature type="transmembrane region" description="Helical" evidence="7">
    <location>
        <begin position="119"/>
        <end position="140"/>
    </location>
</feature>
<feature type="domain" description="Major facilitator superfamily (MFS) profile" evidence="8">
    <location>
        <begin position="22"/>
        <end position="433"/>
    </location>
</feature>
<comment type="subcellular location">
    <subcellularLocation>
        <location evidence="1">Cell membrane</location>
        <topology evidence="1">Multi-pass membrane protein</topology>
    </subcellularLocation>
</comment>
<feature type="transmembrane region" description="Helical" evidence="7">
    <location>
        <begin position="95"/>
        <end position="113"/>
    </location>
</feature>
<keyword evidence="4 7" id="KW-0812">Transmembrane</keyword>
<dbReference type="SUPFAM" id="SSF103473">
    <property type="entry name" value="MFS general substrate transporter"/>
    <property type="match status" value="1"/>
</dbReference>
<evidence type="ECO:0000256" key="6">
    <source>
        <dbReference type="ARBA" id="ARBA00023136"/>
    </source>
</evidence>
<dbReference type="InterPro" id="IPR036259">
    <property type="entry name" value="MFS_trans_sf"/>
</dbReference>
<dbReference type="HOGENOM" id="CLU_001265_39_5_11"/>
<evidence type="ECO:0000256" key="5">
    <source>
        <dbReference type="ARBA" id="ARBA00022989"/>
    </source>
</evidence>
<dbReference type="Pfam" id="PF07690">
    <property type="entry name" value="MFS_1"/>
    <property type="match status" value="1"/>
</dbReference>
<dbReference type="PANTHER" id="PTHR43045:SF1">
    <property type="entry name" value="SHIKIMATE TRANSPORTER"/>
    <property type="match status" value="1"/>
</dbReference>